<evidence type="ECO:0000313" key="4">
    <source>
        <dbReference type="Proteomes" id="UP000617402"/>
    </source>
</evidence>
<proteinExistence type="predicted"/>
<name>A0ABR7T9E9_HELCL</name>
<dbReference type="Proteomes" id="UP000617402">
    <property type="component" value="Unassembled WGS sequence"/>
</dbReference>
<keyword evidence="1" id="KW-0812">Transmembrane</keyword>
<comment type="caution">
    <text evidence="3">The sequence shown here is derived from an EMBL/GenBank/DDBJ whole genome shotgun (WGS) entry which is preliminary data.</text>
</comment>
<evidence type="ECO:0000259" key="2">
    <source>
        <dbReference type="Pfam" id="PF14358"/>
    </source>
</evidence>
<feature type="domain" description="Flavinylation-associated cytochrome" evidence="2">
    <location>
        <begin position="29"/>
        <end position="93"/>
    </location>
</feature>
<keyword evidence="1" id="KW-1133">Transmembrane helix</keyword>
<dbReference type="EMBL" id="JACVHF010000062">
    <property type="protein sequence ID" value="MBC9786654.1"/>
    <property type="molecule type" value="Genomic_DNA"/>
</dbReference>
<keyword evidence="1" id="KW-0472">Membrane</keyword>
<reference evidence="3 4" key="1">
    <citation type="submission" date="2020-07" db="EMBL/GenBank/DDBJ databases">
        <title>Draft whole-genome sequence of Heliobacterium chlorum DSM 3682, type strain.</title>
        <authorList>
            <person name="Kyndt J.A."/>
            <person name="Meyer T.E."/>
            <person name="Imhoff J.F."/>
        </authorList>
    </citation>
    <scope>NUCLEOTIDE SEQUENCE [LARGE SCALE GENOMIC DNA]</scope>
    <source>
        <strain evidence="3 4">DSM 3682</strain>
    </source>
</reference>
<accession>A0ABR7T9E9</accession>
<dbReference type="Pfam" id="PF14358">
    <property type="entry name" value="DUF4405"/>
    <property type="match status" value="1"/>
</dbReference>
<feature type="transmembrane region" description="Helical" evidence="1">
    <location>
        <begin position="74"/>
        <end position="94"/>
    </location>
</feature>
<evidence type="ECO:0000256" key="1">
    <source>
        <dbReference type="SAM" id="Phobius"/>
    </source>
</evidence>
<sequence length="106" mass="11336">MSSITNQALALNEKAKPASQSSVGKIKGIISLSLALLSLIVTVTGLGLFVAPHGPAASQGWTFLGMNMPVMKGLHIWLGFGMVFFILGHFVLNLKTLVAELKQLFR</sequence>
<dbReference type="RefSeq" id="WP_188042074.1">
    <property type="nucleotide sequence ID" value="NZ_JACVHF010000062.1"/>
</dbReference>
<feature type="transmembrane region" description="Helical" evidence="1">
    <location>
        <begin position="29"/>
        <end position="54"/>
    </location>
</feature>
<gene>
    <name evidence="3" type="ORF">H1S01_19625</name>
</gene>
<protein>
    <submittedName>
        <fullName evidence="3">DUF4405 domain-containing protein</fullName>
    </submittedName>
</protein>
<evidence type="ECO:0000313" key="3">
    <source>
        <dbReference type="EMBL" id="MBC9786654.1"/>
    </source>
</evidence>
<keyword evidence="4" id="KW-1185">Reference proteome</keyword>
<organism evidence="3 4">
    <name type="scientific">Heliobacterium chlorum</name>
    <dbReference type="NCBI Taxonomy" id="2698"/>
    <lineage>
        <taxon>Bacteria</taxon>
        <taxon>Bacillati</taxon>
        <taxon>Bacillota</taxon>
        <taxon>Clostridia</taxon>
        <taxon>Eubacteriales</taxon>
        <taxon>Heliobacteriaceae</taxon>
        <taxon>Heliobacterium</taxon>
    </lineage>
</organism>
<dbReference type="InterPro" id="IPR025517">
    <property type="entry name" value="DUF4405"/>
</dbReference>